<proteinExistence type="predicted"/>
<evidence type="ECO:0000313" key="1">
    <source>
        <dbReference type="EMBL" id="SUK38625.1"/>
    </source>
</evidence>
<evidence type="ECO:0000313" key="2">
    <source>
        <dbReference type="Proteomes" id="UP000254502"/>
    </source>
</evidence>
<organism evidence="1 2">
    <name type="scientific">Staphylococcus aureus</name>
    <dbReference type="NCBI Taxonomy" id="1280"/>
    <lineage>
        <taxon>Bacteria</taxon>
        <taxon>Bacillati</taxon>
        <taxon>Bacillota</taxon>
        <taxon>Bacilli</taxon>
        <taxon>Bacillales</taxon>
        <taxon>Staphylococcaceae</taxon>
        <taxon>Staphylococcus</taxon>
    </lineage>
</organism>
<keyword evidence="1" id="KW-0489">Methyltransferase</keyword>
<sequence length="45" mass="4846">MFTTLKSILKPEGILCFQESDAINAGIGADALSLHQSAIQWIGKQ</sequence>
<dbReference type="AlphaFoldDB" id="A0A380DPA5"/>
<dbReference type="GO" id="GO:0008168">
    <property type="term" value="F:methyltransferase activity"/>
    <property type="evidence" value="ECO:0007669"/>
    <property type="project" value="UniProtKB-KW"/>
</dbReference>
<gene>
    <name evidence="1" type="ORF">NCTC5664_00875</name>
</gene>
<name>A0A380DPA5_STAAU</name>
<dbReference type="GO" id="GO:0032259">
    <property type="term" value="P:methylation"/>
    <property type="evidence" value="ECO:0007669"/>
    <property type="project" value="UniProtKB-KW"/>
</dbReference>
<dbReference type="Proteomes" id="UP000254502">
    <property type="component" value="Unassembled WGS sequence"/>
</dbReference>
<protein>
    <submittedName>
        <fullName evidence="1">S-adenosylmethionine-dependent methyltransferase, putative</fullName>
    </submittedName>
</protein>
<accession>A0A380DPA5</accession>
<reference evidence="1 2" key="1">
    <citation type="submission" date="2018-06" db="EMBL/GenBank/DDBJ databases">
        <authorList>
            <consortium name="Pathogen Informatics"/>
            <person name="Doyle S."/>
        </authorList>
    </citation>
    <scope>NUCLEOTIDE SEQUENCE [LARGE SCALE GENOMIC DNA]</scope>
    <source>
        <strain evidence="1 2">NCTC5664</strain>
    </source>
</reference>
<keyword evidence="1" id="KW-0808">Transferase</keyword>
<dbReference type="EMBL" id="UHAQ01000002">
    <property type="protein sequence ID" value="SUK38625.1"/>
    <property type="molecule type" value="Genomic_DNA"/>
</dbReference>